<feature type="region of interest" description="Disordered" evidence="1">
    <location>
        <begin position="195"/>
        <end position="223"/>
    </location>
</feature>
<evidence type="ECO:0000256" key="1">
    <source>
        <dbReference type="SAM" id="MobiDB-lite"/>
    </source>
</evidence>
<accession>A9NW63</accession>
<name>A9NW63_PICSI</name>
<feature type="compositionally biased region" description="Basic and acidic residues" evidence="1">
    <location>
        <begin position="54"/>
        <end position="63"/>
    </location>
</feature>
<organism evidence="2">
    <name type="scientific">Picea sitchensis</name>
    <name type="common">Sitka spruce</name>
    <name type="synonym">Pinus sitchensis</name>
    <dbReference type="NCBI Taxonomy" id="3332"/>
    <lineage>
        <taxon>Eukaryota</taxon>
        <taxon>Viridiplantae</taxon>
        <taxon>Streptophyta</taxon>
        <taxon>Embryophyta</taxon>
        <taxon>Tracheophyta</taxon>
        <taxon>Spermatophyta</taxon>
        <taxon>Pinopsida</taxon>
        <taxon>Pinidae</taxon>
        <taxon>Conifers I</taxon>
        <taxon>Pinales</taxon>
        <taxon>Pinaceae</taxon>
        <taxon>Picea</taxon>
    </lineage>
</organism>
<feature type="compositionally biased region" description="Polar residues" evidence="1">
    <location>
        <begin position="288"/>
        <end position="299"/>
    </location>
</feature>
<feature type="compositionally biased region" description="Low complexity" evidence="1">
    <location>
        <begin position="205"/>
        <end position="223"/>
    </location>
</feature>
<dbReference type="EMBL" id="EF085571">
    <property type="protein sequence ID" value="ABK24874.1"/>
    <property type="molecule type" value="mRNA"/>
</dbReference>
<feature type="compositionally biased region" description="Low complexity" evidence="1">
    <location>
        <begin position="130"/>
        <end position="145"/>
    </location>
</feature>
<proteinExistence type="evidence at transcript level"/>
<dbReference type="Pfam" id="PF05097">
    <property type="entry name" value="DUF688"/>
    <property type="match status" value="1"/>
</dbReference>
<feature type="region of interest" description="Disordered" evidence="1">
    <location>
        <begin position="95"/>
        <end position="147"/>
    </location>
</feature>
<dbReference type="InterPro" id="IPR007789">
    <property type="entry name" value="DUF688"/>
</dbReference>
<dbReference type="AlphaFoldDB" id="A9NW63"/>
<protein>
    <submittedName>
        <fullName evidence="2">Uncharacterized protein</fullName>
    </submittedName>
</protein>
<feature type="region of interest" description="Disordered" evidence="1">
    <location>
        <begin position="273"/>
        <end position="310"/>
    </location>
</feature>
<sequence length="361" mass="39649">MLLESALAELSIDILDDLQPQMLLHVTTPTVAAAQCPYGYTELQICKPSSEPITRYEEKEERQNGSSTRDMMHFSQDREKYNVYRAPGRVPFRWEIQPGVPKSPQRESELRDEDEDQSSPVPLKLPPSASPAAAAAASTASSASPKKNAGGCFSWNLSQLSTQSIHVCEGSVQRGNIQGYDGDDEEDIIPSNLELDSKEEWSPVSTLELPESPGSSSLISPVKSNNPARFIPPFDDFHETMPSGTARNASTTLLWGLFPFKCIFLPSFKQKGKKKHSTGHQDREDSKVSSNSPPVQLTSALKKKNSRSGSCNRNYCNSAAGMKQVRFSVETDAYFSSSNEEGGGETVPPPTQMDWASYGLF</sequence>
<reference evidence="2" key="1">
    <citation type="journal article" date="2008" name="BMC Genomics">
        <title>A conifer genomics resource of 200,000 spruce (Picea spp.) ESTs and 6,464 high-quality, sequence-finished full-length cDNAs for Sitka spruce (Picea sitchensis).</title>
        <authorList>
            <person name="Ralph S.G."/>
            <person name="Chun H.J."/>
            <person name="Kolosova N."/>
            <person name="Cooper D."/>
            <person name="Oddy C."/>
            <person name="Ritland C.E."/>
            <person name="Kirkpatrick R."/>
            <person name="Moore R."/>
            <person name="Barber S."/>
            <person name="Holt R.A."/>
            <person name="Jones S.J."/>
            <person name="Marra M.A."/>
            <person name="Douglas C.J."/>
            <person name="Ritland K."/>
            <person name="Bohlmann J."/>
        </authorList>
    </citation>
    <scope>NUCLEOTIDE SEQUENCE</scope>
    <source>
        <tissue evidence="2">Bark</tissue>
    </source>
</reference>
<feature type="region of interest" description="Disordered" evidence="1">
    <location>
        <begin position="54"/>
        <end position="76"/>
    </location>
</feature>
<evidence type="ECO:0000313" key="2">
    <source>
        <dbReference type="EMBL" id="ABK24874.1"/>
    </source>
</evidence>